<reference evidence="1 2" key="1">
    <citation type="submission" date="2022-10" db="EMBL/GenBank/DDBJ databases">
        <title>Sphingomonas sp.</title>
        <authorList>
            <person name="Jin C."/>
        </authorList>
    </citation>
    <scope>NUCLEOTIDE SEQUENCE [LARGE SCALE GENOMIC DNA]</scope>
    <source>
        <strain evidence="1 2">BN140010</strain>
    </source>
</reference>
<sequence>MRDRRFLGGALLVVLLPLLSLVLAAMCLDRWGYPTPPERCANYRPAPGPLIAHAGGGLPDRIYSNELAAMKLARAHGFRWIELDFVEEGGAIRLGHDPWRMSGTTVAQLLAWLQSEPSVRIVTDFKTPNVSGLAALRRAAGPLQDRFIPQIYSPSEYHPVRRLGYGAPILTAYRLGWLGWQRAANRLPLLAVTLPYNRRFLAPLLRHPIFLHTVNEPVPGVGLYTDCLVPLSRSESG</sequence>
<proteinExistence type="predicted"/>
<evidence type="ECO:0000313" key="1">
    <source>
        <dbReference type="EMBL" id="MCW3798339.1"/>
    </source>
</evidence>
<accession>A0ABT3JGX2</accession>
<dbReference type="InterPro" id="IPR017946">
    <property type="entry name" value="PLC-like_Pdiesterase_TIM-brl"/>
</dbReference>
<evidence type="ECO:0000313" key="2">
    <source>
        <dbReference type="Proteomes" id="UP001526246"/>
    </source>
</evidence>
<keyword evidence="2" id="KW-1185">Reference proteome</keyword>
<name>A0ABT3JGX2_9SPHN</name>
<organism evidence="1 2">
    <name type="scientific">Sphingomonas arvum</name>
    <dbReference type="NCBI Taxonomy" id="2992113"/>
    <lineage>
        <taxon>Bacteria</taxon>
        <taxon>Pseudomonadati</taxon>
        <taxon>Pseudomonadota</taxon>
        <taxon>Alphaproteobacteria</taxon>
        <taxon>Sphingomonadales</taxon>
        <taxon>Sphingomonadaceae</taxon>
        <taxon>Sphingomonas</taxon>
    </lineage>
</organism>
<gene>
    <name evidence="1" type="ORF">OMW55_11045</name>
</gene>
<comment type="caution">
    <text evidence="1">The sequence shown here is derived from an EMBL/GenBank/DDBJ whole genome shotgun (WGS) entry which is preliminary data.</text>
</comment>
<dbReference type="EMBL" id="JAPDOB010000002">
    <property type="protein sequence ID" value="MCW3798339.1"/>
    <property type="molecule type" value="Genomic_DNA"/>
</dbReference>
<dbReference type="SUPFAM" id="SSF51695">
    <property type="entry name" value="PLC-like phosphodiesterases"/>
    <property type="match status" value="1"/>
</dbReference>
<protein>
    <recommendedName>
        <fullName evidence="3">GP-PDE domain-containing protein</fullName>
    </recommendedName>
</protein>
<dbReference type="RefSeq" id="WP_264883142.1">
    <property type="nucleotide sequence ID" value="NZ_JAPDOB010000002.1"/>
</dbReference>
<evidence type="ECO:0008006" key="3">
    <source>
        <dbReference type="Google" id="ProtNLM"/>
    </source>
</evidence>
<dbReference type="Proteomes" id="UP001526246">
    <property type="component" value="Unassembled WGS sequence"/>
</dbReference>